<evidence type="ECO:0000313" key="2">
    <source>
        <dbReference type="Proteomes" id="UP000249341"/>
    </source>
</evidence>
<reference evidence="1 2" key="1">
    <citation type="submission" date="2018-06" db="EMBL/GenBank/DDBJ databases">
        <title>Genomic Encyclopedia of Type Strains, Phase III (KMG-III): the genomes of soil and plant-associated and newly described type strains.</title>
        <authorList>
            <person name="Whitman W."/>
        </authorList>
    </citation>
    <scope>NUCLEOTIDE SEQUENCE [LARGE SCALE GENOMIC DNA]</scope>
    <source>
        <strain evidence="1 2">CGMCC 4.7090</strain>
    </source>
</reference>
<dbReference type="EMBL" id="QLMJ01000009">
    <property type="protein sequence ID" value="RAK35535.1"/>
    <property type="molecule type" value="Genomic_DNA"/>
</dbReference>
<proteinExistence type="predicted"/>
<dbReference type="NCBIfam" id="NF040586">
    <property type="entry name" value="FxSxx_TPR"/>
    <property type="match status" value="1"/>
</dbReference>
<dbReference type="SUPFAM" id="SSF48452">
    <property type="entry name" value="TPR-like"/>
    <property type="match status" value="2"/>
</dbReference>
<keyword evidence="2" id="KW-1185">Reference proteome</keyword>
<dbReference type="SUPFAM" id="SSF52540">
    <property type="entry name" value="P-loop containing nucleoside triphosphate hydrolases"/>
    <property type="match status" value="1"/>
</dbReference>
<dbReference type="PANTHER" id="PTHR46082:SF6">
    <property type="entry name" value="AAA+ ATPASE DOMAIN-CONTAINING PROTEIN-RELATED"/>
    <property type="match status" value="1"/>
</dbReference>
<dbReference type="OrthoDB" id="580767at2"/>
<accession>A0A327Z947</accession>
<dbReference type="RefSeq" id="WP_111650570.1">
    <property type="nucleotide sequence ID" value="NZ_JACHWI010000006.1"/>
</dbReference>
<dbReference type="Proteomes" id="UP000249341">
    <property type="component" value="Unassembled WGS sequence"/>
</dbReference>
<dbReference type="InterPro" id="IPR027417">
    <property type="entry name" value="P-loop_NTPase"/>
</dbReference>
<evidence type="ECO:0000313" key="1">
    <source>
        <dbReference type="EMBL" id="RAK35535.1"/>
    </source>
</evidence>
<gene>
    <name evidence="1" type="ORF">B0I29_1098</name>
</gene>
<protein>
    <submittedName>
        <fullName evidence="1">Tetratricopeptide repeat protein</fullName>
    </submittedName>
</protein>
<organism evidence="1 2">
    <name type="scientific">Actinoplanes lutulentus</name>
    <dbReference type="NCBI Taxonomy" id="1287878"/>
    <lineage>
        <taxon>Bacteria</taxon>
        <taxon>Bacillati</taxon>
        <taxon>Actinomycetota</taxon>
        <taxon>Actinomycetes</taxon>
        <taxon>Micromonosporales</taxon>
        <taxon>Micromonosporaceae</taxon>
        <taxon>Actinoplanes</taxon>
    </lineage>
</organism>
<dbReference type="PANTHER" id="PTHR46082">
    <property type="entry name" value="ATP/GTP-BINDING PROTEIN-RELATED"/>
    <property type="match status" value="1"/>
</dbReference>
<dbReference type="InterPro" id="IPR011990">
    <property type="entry name" value="TPR-like_helical_dom_sf"/>
</dbReference>
<dbReference type="InterPro" id="IPR053137">
    <property type="entry name" value="NLR-like"/>
</dbReference>
<dbReference type="Pfam" id="PF13424">
    <property type="entry name" value="TPR_12"/>
    <property type="match status" value="1"/>
</dbReference>
<comment type="caution">
    <text evidence="1">The sequence shown here is derived from an EMBL/GenBank/DDBJ whole genome shotgun (WGS) entry which is preliminary data.</text>
</comment>
<name>A0A327Z947_9ACTN</name>
<sequence>MAIPMPGRDRVPDGPVRDFVTAMHEIYDAAGQPASRLIAKTTLALPSKDYQAVSHETVSGTLRGGAVPAWEKVRSILKVLTDGLPDDVELPDTELRMRALWTAARHRVQDPPVSASRRPPVTIALSSARLPAEAVPMAGFRPRPAPGFVGRATLIAAVHTALTSPDDVRLVLFGGVGAGKTQTILHYLDRHHGADRPLWWVPCTTADTARASLIELAAALGVDRHHRVDRTVRLVLEALQARRFPYLMIFDGLDDPDLLRLVPNGGHVVITTRDPAFGDDGSSVGMEVPDLEPADAELLLRTHDPDLPAWLIAEVIAAYGPSPLAMRQLVSWSRVAGRQVGVIGDADPAECLTTVPADGYGSSASLALLLALDRLDAASGQALRLLEALSCFAPIRISTKLLGRGANATASPGSVLAETPRGEVALNLAILELRRRGLARLTGDGVEVLPLVRMVVRGTLAGEEAARAYRRAHAMLAAVNPGRPDDQRSATDMYEGIAAHVDATGLVWSEDLKARETVCDQVRFRYLAGDYNVACDLGEQAYKAWRPGNDPSTDDHLLLRMSHEWANALRATGQYERAGELTRGAMSQLGVDPAYGEDHPYTLAMAGSRAADLRIAGDYRRALEVDEETYELCKARFGEDHPRTVMSLHNRGISLRLNGEFRQAEQTDREALARHREEFGDANWRTLLSMNALAEDLNGQGRHQDVLTELEPMLARVTSQEHTRMDRGLLLAQRALALAQRGIGRWTEALGLLESSYADCVRLFGEGHEYPLALRMSRANTLHLLNRTDEAVEELSQGITDYRRLFGHGNPLTVVAEINLANALRARGDHSLAIRIDGHGSETLIDRVGRDHPFSVAALVNLASDYALGEHPNRLVASRKAVEFALRAYTVLDHPHVIAAEANLAADLAAANLPLAAEKRLEVLRRLEARYGPEHPAARTVARGERVDCVLEPPLV</sequence>
<dbReference type="AlphaFoldDB" id="A0A327Z947"/>
<dbReference type="Gene3D" id="1.25.40.10">
    <property type="entry name" value="Tetratricopeptide repeat domain"/>
    <property type="match status" value="3"/>
</dbReference>
<dbReference type="Gene3D" id="3.40.50.300">
    <property type="entry name" value="P-loop containing nucleotide triphosphate hydrolases"/>
    <property type="match status" value="1"/>
</dbReference>